<evidence type="ECO:0000256" key="5">
    <source>
        <dbReference type="PROSITE-ProRule" id="PRU10038"/>
    </source>
</evidence>
<dbReference type="GO" id="GO:0046854">
    <property type="term" value="P:phosphatidylinositol phosphate biosynthetic process"/>
    <property type="evidence" value="ECO:0007669"/>
    <property type="project" value="InterPro"/>
</dbReference>
<reference evidence="8" key="1">
    <citation type="submission" date="2023-01" db="EMBL/GenBank/DDBJ databases">
        <title>The chitinases involved in constricting ring structure development in the nematode-trapping fungus Drechslerella dactyloides.</title>
        <authorList>
            <person name="Wang R."/>
            <person name="Zhang L."/>
            <person name="Tang P."/>
            <person name="Li S."/>
            <person name="Liang L."/>
        </authorList>
    </citation>
    <scope>NUCLEOTIDE SEQUENCE</scope>
    <source>
        <strain evidence="8">YMF1.00031</strain>
    </source>
</reference>
<dbReference type="Proteomes" id="UP001221413">
    <property type="component" value="Unassembled WGS sequence"/>
</dbReference>
<evidence type="ECO:0000313" key="9">
    <source>
        <dbReference type="Proteomes" id="UP001221413"/>
    </source>
</evidence>
<dbReference type="SUPFAM" id="SSF56112">
    <property type="entry name" value="Protein kinase-like (PK-like)"/>
    <property type="match status" value="1"/>
</dbReference>
<evidence type="ECO:0000256" key="4">
    <source>
        <dbReference type="ARBA" id="ARBA00022777"/>
    </source>
</evidence>
<dbReference type="Gene3D" id="1.10.1070.11">
    <property type="entry name" value="Phosphatidylinositol 3-/4-kinase, catalytic domain"/>
    <property type="match status" value="1"/>
</dbReference>
<evidence type="ECO:0000256" key="6">
    <source>
        <dbReference type="SAM" id="MobiDB-lite"/>
    </source>
</evidence>
<dbReference type="PANTHER" id="PTHR10048">
    <property type="entry name" value="PHOSPHATIDYLINOSITOL KINASE"/>
    <property type="match status" value="1"/>
</dbReference>
<feature type="compositionally biased region" description="Low complexity" evidence="6">
    <location>
        <begin position="723"/>
        <end position="738"/>
    </location>
</feature>
<evidence type="ECO:0000256" key="1">
    <source>
        <dbReference type="ARBA" id="ARBA00001686"/>
    </source>
</evidence>
<dbReference type="InterPro" id="IPR049160">
    <property type="entry name" value="PI4KB-PIK1_PIK"/>
</dbReference>
<comment type="caution">
    <text evidence="8">The sequence shown here is derived from an EMBL/GenBank/DDBJ whole genome shotgun (WGS) entry which is preliminary data.</text>
</comment>
<dbReference type="PROSITE" id="PS01174">
    <property type="entry name" value="LIPASE_GDXG_SER"/>
    <property type="match status" value="1"/>
</dbReference>
<dbReference type="Gene3D" id="3.30.1010.10">
    <property type="entry name" value="Phosphatidylinositol 3-kinase Catalytic Subunit, Chain A, domain 4"/>
    <property type="match status" value="1"/>
</dbReference>
<dbReference type="Pfam" id="PF21245">
    <property type="entry name" value="PI4KB-PIK1_PIK"/>
    <property type="match status" value="1"/>
</dbReference>
<organism evidence="8 9">
    <name type="scientific">Drechslerella dactyloides</name>
    <name type="common">Nematode-trapping fungus</name>
    <name type="synonym">Arthrobotrys dactyloides</name>
    <dbReference type="NCBI Taxonomy" id="74499"/>
    <lineage>
        <taxon>Eukaryota</taxon>
        <taxon>Fungi</taxon>
        <taxon>Dikarya</taxon>
        <taxon>Ascomycota</taxon>
        <taxon>Pezizomycotina</taxon>
        <taxon>Orbiliomycetes</taxon>
        <taxon>Orbiliales</taxon>
        <taxon>Orbiliaceae</taxon>
        <taxon>Drechslerella</taxon>
    </lineage>
</organism>
<dbReference type="SMART" id="SM00146">
    <property type="entry name" value="PI3Kc"/>
    <property type="match status" value="1"/>
</dbReference>
<dbReference type="InterPro" id="IPR016024">
    <property type="entry name" value="ARM-type_fold"/>
</dbReference>
<protein>
    <recommendedName>
        <fullName evidence="2">1-phosphatidylinositol 4-kinase</fullName>
        <ecNumber evidence="2">2.7.1.67</ecNumber>
    </recommendedName>
</protein>
<dbReference type="PROSITE" id="PS00916">
    <property type="entry name" value="PI3_4_KINASE_2"/>
    <property type="match status" value="1"/>
</dbReference>
<dbReference type="GO" id="GO:0016020">
    <property type="term" value="C:membrane"/>
    <property type="evidence" value="ECO:0007669"/>
    <property type="project" value="TreeGrafter"/>
</dbReference>
<keyword evidence="3" id="KW-0808">Transferase</keyword>
<feature type="compositionally biased region" description="Low complexity" evidence="6">
    <location>
        <begin position="761"/>
        <end position="770"/>
    </location>
</feature>
<feature type="compositionally biased region" description="Basic and acidic residues" evidence="6">
    <location>
        <begin position="808"/>
        <end position="818"/>
    </location>
</feature>
<evidence type="ECO:0000256" key="3">
    <source>
        <dbReference type="ARBA" id="ARBA00022679"/>
    </source>
</evidence>
<dbReference type="InterPro" id="IPR057754">
    <property type="entry name" value="PI4-kinase_beta/PIK1_cat"/>
</dbReference>
<comment type="catalytic activity">
    <reaction evidence="1">
        <text>a 1,2-diacyl-sn-glycero-3-phospho-(1D-myo-inositol) + ATP = a 1,2-diacyl-sn-glycero-3-phospho-(1D-myo-inositol 4-phosphate) + ADP + H(+)</text>
        <dbReference type="Rhea" id="RHEA:19877"/>
        <dbReference type="ChEBI" id="CHEBI:15378"/>
        <dbReference type="ChEBI" id="CHEBI:30616"/>
        <dbReference type="ChEBI" id="CHEBI:57880"/>
        <dbReference type="ChEBI" id="CHEBI:58178"/>
        <dbReference type="ChEBI" id="CHEBI:456216"/>
        <dbReference type="EC" id="2.7.1.67"/>
    </reaction>
</comment>
<dbReference type="InterPro" id="IPR021601">
    <property type="entry name" value="Phosphatidylino_kinase_fungi"/>
</dbReference>
<dbReference type="EC" id="2.7.1.67" evidence="2"/>
<feature type="compositionally biased region" description="Low complexity" evidence="6">
    <location>
        <begin position="1023"/>
        <end position="1056"/>
    </location>
</feature>
<evidence type="ECO:0000259" key="7">
    <source>
        <dbReference type="PROSITE" id="PS50290"/>
    </source>
</evidence>
<dbReference type="PROSITE" id="PS50290">
    <property type="entry name" value="PI3_4_KINASE_3"/>
    <property type="match status" value="1"/>
</dbReference>
<dbReference type="InterPro" id="IPR011009">
    <property type="entry name" value="Kinase-like_dom_sf"/>
</dbReference>
<feature type="region of interest" description="Disordered" evidence="6">
    <location>
        <begin position="977"/>
        <end position="1078"/>
    </location>
</feature>
<proteinExistence type="predicted"/>
<sequence length="1498" mass="166995">MAIHRSGTERQYLRVKDVVTLRTDGDDDVIELPLSFIQDHILLPYEQRPDLVKSSTLFQELVLRLVRYAFTNLPSDIGRVFFAKEIALPFYRFRLLRHGLRPSKASSWNPEEISRNGVRGIWVKTIQDREPDIALYYIHGGGFTMGSSYFYLEFLASWASKLKEAGFTNPCIFALDYTLVPDAKFPSQLHEAYRGYQVLQDLAGSAELVVAGDSAGGNLVLSLLLYLSRSRNGDKVFRTFRKPSYATLISPWTVLVSSDNRNTDSDFLDAYQLHLYGVLYADAGDTRDPYKSPGLCEEPEWWEDALPTKGMHIIYGTQEVFTAEIRSFISRLQSLKTGNVRVTEKATVHAWPVVEMYLGSNVKKREEGLNIMAQAIAESLRGETTPIRKIEALRDSEASTLGTSDESTASILRLDQHSSRAQESFEQRTAKVTIHLRWCETNRTRHKDAPDFAQPLPPTERSNSHENQPPLRSAAELATLPRNRGGRPQRFPWMGTTNPDRSVAYLQYVDAPPRDADLISAAYPGLQLTQPGGCRRYPNQIGIHHYLCHKLRQFSYEQIEFYIPQLCHLLVSINDIESVALEEFVIELCEKNAHGALITFWLFQTHLHDLAKDPQSNAFKTCRRIYNKVQHIVFGSAQAGERDPIQNNFIPVTILASLVLAGIAMPLLPAYAGPIAIAQARKLPKPELTISETPLPSPRLGRSKTVGATTSGSIRSRRRRTEGSQSTSKITLPRTEPTTPDPEQPPRSAKAVPPSPRARRTSSTSGTPRRQSFKPSQSKNLEVAPVPTNSTSLPDLRLQNDEEAEPIVVREKKRESKASRSRRKKVTELSEKQKVHLLRKNYFHCETQFLSALEGISNKLIPVPRPARLSALRAELALLNNDLPAEVDIPVILPCIAESSSSDGHSTSHHRIVRINPAEATVLNSAERVPYLIMVEVLLNDFDFDPNSKPNQTIIAAQMADDGKSKRRIFDLSDAMRVAQRDEKTDDDPDSVYEPAMGDISNSPLVNSYDFDQTPRPSVEPNSSSSGKVSTSSVPRLSSGAATLSSASSVVTPRSSGPEARSESPVPRRSTPFSPNKTDQAELSALATHMRTAAHMLSQLDASSSKRPRDEVSAIKAKIIASMQALEEQSFFYEEPISSFESMMDAKVASEAAEVLSAAEGSTEKIRTEAGEARMENDQKTAGIARRGDKDDPSAATFGEEWKAKKDRIRKSSPYGLYKNWDLLSVIVKTGGDLRQEMFACQLIQFCGRVWENANVDVWVRRMRILVTGESSGLIETITNGVSLHSLKRSLTLASMAAGKNPRGKFATLKDHWQKTFGETDSKPYKDALDAFTKSLAAYSIVCYVLQLKDRHNGNILVDNEGHIIHIDFGFLLSNSPGSLGFEAAPFKLTYEYVELLGGVQSEQFAVFKTLCKKAFQALRKSADNLIMMVEIMGKESAMPCFGVGVVQVVGALRARFQLHLSQDEAEAFVENDLIAKSIGSYYTRMYDAFQYRTQGIY</sequence>
<dbReference type="EMBL" id="JAQGDS010000002">
    <property type="protein sequence ID" value="KAJ6263280.1"/>
    <property type="molecule type" value="Genomic_DNA"/>
</dbReference>
<dbReference type="FunFam" id="1.10.1070.11:FF:000016">
    <property type="entry name" value="PIK1p Phosphatidylinositol 4-kinase"/>
    <property type="match status" value="1"/>
</dbReference>
<dbReference type="InterPro" id="IPR000403">
    <property type="entry name" value="PI3/4_kinase_cat_dom"/>
</dbReference>
<dbReference type="InterPro" id="IPR015433">
    <property type="entry name" value="PI3/4_kinase"/>
</dbReference>
<dbReference type="CDD" id="cd05168">
    <property type="entry name" value="PI4Kc_III_beta"/>
    <property type="match status" value="1"/>
</dbReference>
<evidence type="ECO:0000313" key="8">
    <source>
        <dbReference type="EMBL" id="KAJ6263280.1"/>
    </source>
</evidence>
<accession>A0AAD6J4S0</accession>
<dbReference type="Gene3D" id="6.10.140.1260">
    <property type="match status" value="1"/>
</dbReference>
<dbReference type="Gene3D" id="3.40.50.1820">
    <property type="entry name" value="alpha/beta hydrolase"/>
    <property type="match status" value="1"/>
</dbReference>
<name>A0AAD6J4S0_DREDA</name>
<gene>
    <name evidence="8" type="ORF">Dda_1842</name>
</gene>
<feature type="active site" evidence="5">
    <location>
        <position position="214"/>
    </location>
</feature>
<dbReference type="PANTHER" id="PTHR10048:SF22">
    <property type="entry name" value="PHOSPHATIDYLINOSITOL 4-KINASE BETA"/>
    <property type="match status" value="1"/>
</dbReference>
<feature type="region of interest" description="Disordered" evidence="6">
    <location>
        <begin position="689"/>
        <end position="829"/>
    </location>
</feature>
<dbReference type="GO" id="GO:0004430">
    <property type="term" value="F:1-phosphatidylinositol 4-kinase activity"/>
    <property type="evidence" value="ECO:0007669"/>
    <property type="project" value="UniProtKB-EC"/>
</dbReference>
<dbReference type="GO" id="GO:0005737">
    <property type="term" value="C:cytoplasm"/>
    <property type="evidence" value="ECO:0007669"/>
    <property type="project" value="TreeGrafter"/>
</dbReference>
<dbReference type="InterPro" id="IPR033140">
    <property type="entry name" value="Lipase_GDXG_put_SER_AS"/>
</dbReference>
<dbReference type="InterPro" id="IPR018936">
    <property type="entry name" value="PI3/4_kinase_CS"/>
</dbReference>
<dbReference type="InterPro" id="IPR019436">
    <property type="entry name" value="Say1-like"/>
</dbReference>
<dbReference type="SUPFAM" id="SSF48371">
    <property type="entry name" value="ARM repeat"/>
    <property type="match status" value="1"/>
</dbReference>
<evidence type="ECO:0000256" key="2">
    <source>
        <dbReference type="ARBA" id="ARBA00012169"/>
    </source>
</evidence>
<dbReference type="InterPro" id="IPR036940">
    <property type="entry name" value="PI3/4_kinase_cat_sf"/>
</dbReference>
<dbReference type="InterPro" id="IPR029058">
    <property type="entry name" value="AB_hydrolase_fold"/>
</dbReference>
<dbReference type="GO" id="GO:0048015">
    <property type="term" value="P:phosphatidylinositol-mediated signaling"/>
    <property type="evidence" value="ECO:0007669"/>
    <property type="project" value="TreeGrafter"/>
</dbReference>
<dbReference type="Pfam" id="PF10340">
    <property type="entry name" value="Say1_Mug180"/>
    <property type="match status" value="1"/>
</dbReference>
<dbReference type="Pfam" id="PF00454">
    <property type="entry name" value="PI3_PI4_kinase"/>
    <property type="match status" value="1"/>
</dbReference>
<dbReference type="SUPFAM" id="SSF53474">
    <property type="entry name" value="alpha/beta-Hydrolases"/>
    <property type="match status" value="1"/>
</dbReference>
<dbReference type="Pfam" id="PF11522">
    <property type="entry name" value="Pik1"/>
    <property type="match status" value="1"/>
</dbReference>
<keyword evidence="4" id="KW-0418">Kinase</keyword>
<keyword evidence="9" id="KW-1185">Reference proteome</keyword>
<feature type="region of interest" description="Disordered" evidence="6">
    <location>
        <begin position="1172"/>
        <end position="1199"/>
    </location>
</feature>
<feature type="region of interest" description="Disordered" evidence="6">
    <location>
        <begin position="446"/>
        <end position="494"/>
    </location>
</feature>
<feature type="domain" description="PI3K/PI4K catalytic" evidence="7">
    <location>
        <begin position="1203"/>
        <end position="1482"/>
    </location>
</feature>